<evidence type="ECO:0000313" key="6">
    <source>
        <dbReference type="Proteomes" id="UP001283212"/>
    </source>
</evidence>
<name>A0AAE4MFS8_9EURY</name>
<evidence type="ECO:0000256" key="1">
    <source>
        <dbReference type="ARBA" id="ARBA00022723"/>
    </source>
</evidence>
<dbReference type="InterPro" id="IPR040086">
    <property type="entry name" value="MJ0683-like"/>
</dbReference>
<accession>A0AAE4MFS8</accession>
<dbReference type="Gene3D" id="3.80.30.30">
    <property type="match status" value="1"/>
</dbReference>
<dbReference type="PANTHER" id="PTHR43432">
    <property type="entry name" value="SLR0285 PROTEIN"/>
    <property type="match status" value="1"/>
</dbReference>
<evidence type="ECO:0000313" key="5">
    <source>
        <dbReference type="EMBL" id="MDV0443280.1"/>
    </source>
</evidence>
<keyword evidence="2" id="KW-0408">Iron</keyword>
<dbReference type="SMART" id="SM00729">
    <property type="entry name" value="Elp3"/>
    <property type="match status" value="1"/>
</dbReference>
<proteinExistence type="predicted"/>
<dbReference type="SFLD" id="SFLDS00029">
    <property type="entry name" value="Radical_SAM"/>
    <property type="match status" value="1"/>
</dbReference>
<dbReference type="GO" id="GO:0046872">
    <property type="term" value="F:metal ion binding"/>
    <property type="evidence" value="ECO:0007669"/>
    <property type="project" value="UniProtKB-KW"/>
</dbReference>
<protein>
    <recommendedName>
        <fullName evidence="4">Elp3/MiaA/NifB-like radical SAM core domain-containing protein</fullName>
    </recommendedName>
</protein>
<dbReference type="SFLD" id="SFLDG01084">
    <property type="entry name" value="Uncharacterised_Radical_SAM_Su"/>
    <property type="match status" value="1"/>
</dbReference>
<dbReference type="Pfam" id="PF04055">
    <property type="entry name" value="Radical_SAM"/>
    <property type="match status" value="1"/>
</dbReference>
<dbReference type="GO" id="GO:0051536">
    <property type="term" value="F:iron-sulfur cluster binding"/>
    <property type="evidence" value="ECO:0007669"/>
    <property type="project" value="UniProtKB-KW"/>
</dbReference>
<dbReference type="InterPro" id="IPR006638">
    <property type="entry name" value="Elp3/MiaA/NifB-like_rSAM"/>
</dbReference>
<dbReference type="InterPro" id="IPR058240">
    <property type="entry name" value="rSAM_sf"/>
</dbReference>
<reference evidence="5 6" key="1">
    <citation type="submission" date="2023-06" db="EMBL/GenBank/DDBJ databases">
        <title>Genome sequence of Methancorpusculaceae sp. Cs1.</title>
        <authorList>
            <person name="Protasov E."/>
            <person name="Platt K."/>
            <person name="Poehlein A."/>
            <person name="Daniel R."/>
            <person name="Brune A."/>
        </authorList>
    </citation>
    <scope>NUCLEOTIDE SEQUENCE [LARGE SCALE GENOMIC DNA]</scope>
    <source>
        <strain evidence="5 6">Cs1</strain>
    </source>
</reference>
<comment type="caution">
    <text evidence="5">The sequence shown here is derived from an EMBL/GenBank/DDBJ whole genome shotgun (WGS) entry which is preliminary data.</text>
</comment>
<dbReference type="Proteomes" id="UP001283212">
    <property type="component" value="Unassembled WGS sequence"/>
</dbReference>
<dbReference type="GO" id="GO:0003824">
    <property type="term" value="F:catalytic activity"/>
    <property type="evidence" value="ECO:0007669"/>
    <property type="project" value="InterPro"/>
</dbReference>
<dbReference type="RefSeq" id="WP_338095808.1">
    <property type="nucleotide sequence ID" value="NZ_JAWDKB010000002.1"/>
</dbReference>
<evidence type="ECO:0000259" key="4">
    <source>
        <dbReference type="SMART" id="SM00729"/>
    </source>
</evidence>
<dbReference type="EMBL" id="JAWDKB010000002">
    <property type="protein sequence ID" value="MDV0443280.1"/>
    <property type="molecule type" value="Genomic_DNA"/>
</dbReference>
<gene>
    <name evidence="5" type="ORF">McpCs1_06500</name>
</gene>
<dbReference type="AlphaFoldDB" id="A0AAE4MFS8"/>
<dbReference type="CDD" id="cd01335">
    <property type="entry name" value="Radical_SAM"/>
    <property type="match status" value="1"/>
</dbReference>
<dbReference type="PANTHER" id="PTHR43432:SF5">
    <property type="entry name" value="ELP3_MIAA_NIFB-LIKE RADICAL SAM CORE DOMAIN-CONTAINING PROTEIN"/>
    <property type="match status" value="1"/>
</dbReference>
<evidence type="ECO:0000256" key="2">
    <source>
        <dbReference type="ARBA" id="ARBA00023004"/>
    </source>
</evidence>
<feature type="domain" description="Elp3/MiaA/NifB-like radical SAM core" evidence="4">
    <location>
        <begin position="21"/>
        <end position="247"/>
    </location>
</feature>
<keyword evidence="6" id="KW-1185">Reference proteome</keyword>
<sequence length="295" mass="33227">MQTIPAKTILSAYRENGWFATNYTANLYRGCSHNCIYCDSRSECYGIDDFATVRAKDRALAILEQELPARKKKGAIITGAMSDPYNSLEKTLELTRGFLRLCDRYHFGVVALTKSDLVSRDIDLFAAVGEHSPAAVNITITAASDEVAKIIEPHASSSSDRFAAIEKLSAKNILCGVILLPTLPFITDTRENITEIVKRAADAGAAWVYAEKNFAVSLRDRQRTYFYERLDEHFPGTRERYEKTYGESYWCGSREPALQETFVRSCEKCGVLFRHEEIDAKILGKKKDVQSKLFC</sequence>
<dbReference type="InterPro" id="IPR007197">
    <property type="entry name" value="rSAM"/>
</dbReference>
<keyword evidence="1" id="KW-0479">Metal-binding</keyword>
<evidence type="ECO:0000256" key="3">
    <source>
        <dbReference type="ARBA" id="ARBA00023014"/>
    </source>
</evidence>
<organism evidence="5 6">
    <name type="scientific">Methanorbis rubei</name>
    <dbReference type="NCBI Taxonomy" id="3028300"/>
    <lineage>
        <taxon>Archaea</taxon>
        <taxon>Methanobacteriati</taxon>
        <taxon>Methanobacteriota</taxon>
        <taxon>Stenosarchaea group</taxon>
        <taxon>Methanomicrobia</taxon>
        <taxon>Methanomicrobiales</taxon>
        <taxon>Methanocorpusculaceae</taxon>
        <taxon>Methanorbis</taxon>
    </lineage>
</organism>
<keyword evidence="3" id="KW-0411">Iron-sulfur</keyword>
<dbReference type="SUPFAM" id="SSF102114">
    <property type="entry name" value="Radical SAM enzymes"/>
    <property type="match status" value="1"/>
</dbReference>